<feature type="domain" description="Telomere length regulation protein conserved" evidence="3">
    <location>
        <begin position="591"/>
        <end position="702"/>
    </location>
</feature>
<dbReference type="FunFam" id="1.25.40.720:FF:000004">
    <property type="entry name" value="WGS project CABT00000000 data, contig 2.6"/>
    <property type="match status" value="1"/>
</dbReference>
<dbReference type="GO" id="GO:0042162">
    <property type="term" value="F:telomeric DNA binding"/>
    <property type="evidence" value="ECO:0007669"/>
    <property type="project" value="TreeGrafter"/>
</dbReference>
<dbReference type="OrthoDB" id="10258062at2759"/>
<proteinExistence type="inferred from homology"/>
<evidence type="ECO:0000256" key="1">
    <source>
        <dbReference type="ARBA" id="ARBA00006133"/>
    </source>
</evidence>
<evidence type="ECO:0000256" key="2">
    <source>
        <dbReference type="SAM" id="MobiDB-lite"/>
    </source>
</evidence>
<dbReference type="Gene3D" id="1.25.40.720">
    <property type="entry name" value="Telomere length regulation protein 2, C-terminal domain"/>
    <property type="match status" value="2"/>
</dbReference>
<dbReference type="InterPro" id="IPR019337">
    <property type="entry name" value="Telomere_length_regulation_dom"/>
</dbReference>
<evidence type="ECO:0000313" key="5">
    <source>
        <dbReference type="Proteomes" id="UP000799444"/>
    </source>
</evidence>
<accession>A0A9P4R9R0</accession>
<protein>
    <recommendedName>
        <fullName evidence="3">Telomere length regulation protein conserved domain-containing protein</fullName>
    </recommendedName>
</protein>
<feature type="compositionally biased region" description="Acidic residues" evidence="2">
    <location>
        <begin position="554"/>
        <end position="563"/>
    </location>
</feature>
<name>A0A9P4R9R0_9PLEO</name>
<comment type="caution">
    <text evidence="4">The sequence shown here is derived from an EMBL/GenBank/DDBJ whole genome shotgun (WGS) entry which is preliminary data.</text>
</comment>
<reference evidence="4" key="1">
    <citation type="journal article" date="2020" name="Stud. Mycol.">
        <title>101 Dothideomycetes genomes: a test case for predicting lifestyles and emergence of pathogens.</title>
        <authorList>
            <person name="Haridas S."/>
            <person name="Albert R."/>
            <person name="Binder M."/>
            <person name="Bloem J."/>
            <person name="Labutti K."/>
            <person name="Salamov A."/>
            <person name="Andreopoulos B."/>
            <person name="Baker S."/>
            <person name="Barry K."/>
            <person name="Bills G."/>
            <person name="Bluhm B."/>
            <person name="Cannon C."/>
            <person name="Castanera R."/>
            <person name="Culley D."/>
            <person name="Daum C."/>
            <person name="Ezra D."/>
            <person name="Gonzalez J."/>
            <person name="Henrissat B."/>
            <person name="Kuo A."/>
            <person name="Liang C."/>
            <person name="Lipzen A."/>
            <person name="Lutzoni F."/>
            <person name="Magnuson J."/>
            <person name="Mondo S."/>
            <person name="Nolan M."/>
            <person name="Ohm R."/>
            <person name="Pangilinan J."/>
            <person name="Park H.-J."/>
            <person name="Ramirez L."/>
            <person name="Alfaro M."/>
            <person name="Sun H."/>
            <person name="Tritt A."/>
            <person name="Yoshinaga Y."/>
            <person name="Zwiers L.-H."/>
            <person name="Turgeon B."/>
            <person name="Goodwin S."/>
            <person name="Spatafora J."/>
            <person name="Crous P."/>
            <person name="Grigoriev I."/>
        </authorList>
    </citation>
    <scope>NUCLEOTIDE SEQUENCE</scope>
    <source>
        <strain evidence="4">CBS 125425</strain>
    </source>
</reference>
<gene>
    <name evidence="4" type="ORF">EJ04DRAFT_484876</name>
</gene>
<dbReference type="InterPro" id="IPR051970">
    <property type="entry name" value="TEL2_Regulation"/>
</dbReference>
<evidence type="ECO:0000313" key="4">
    <source>
        <dbReference type="EMBL" id="KAF2739279.1"/>
    </source>
</evidence>
<organism evidence="4 5">
    <name type="scientific">Polyplosphaeria fusca</name>
    <dbReference type="NCBI Taxonomy" id="682080"/>
    <lineage>
        <taxon>Eukaryota</taxon>
        <taxon>Fungi</taxon>
        <taxon>Dikarya</taxon>
        <taxon>Ascomycota</taxon>
        <taxon>Pezizomycotina</taxon>
        <taxon>Dothideomycetes</taxon>
        <taxon>Pleosporomycetidae</taxon>
        <taxon>Pleosporales</taxon>
        <taxon>Tetraplosphaeriaceae</taxon>
        <taxon>Polyplosphaeria</taxon>
    </lineage>
</organism>
<comment type="similarity">
    <text evidence="1">Belongs to the TEL2 family.</text>
</comment>
<dbReference type="GO" id="GO:0051083">
    <property type="term" value="P:'de novo' cotranslational protein folding"/>
    <property type="evidence" value="ECO:0007669"/>
    <property type="project" value="TreeGrafter"/>
</dbReference>
<dbReference type="GO" id="GO:0005829">
    <property type="term" value="C:cytosol"/>
    <property type="evidence" value="ECO:0007669"/>
    <property type="project" value="TreeGrafter"/>
</dbReference>
<keyword evidence="5" id="KW-1185">Reference proteome</keyword>
<dbReference type="AlphaFoldDB" id="A0A9P4R9R0"/>
<feature type="region of interest" description="Disordered" evidence="2">
    <location>
        <begin position="554"/>
        <end position="586"/>
    </location>
</feature>
<dbReference type="EMBL" id="ML996105">
    <property type="protein sequence ID" value="KAF2739279.1"/>
    <property type="molecule type" value="Genomic_DNA"/>
</dbReference>
<dbReference type="PANTHER" id="PTHR15830">
    <property type="entry name" value="TELOMERE LENGTH REGULATION PROTEIN TEL2 FAMILY MEMBER"/>
    <property type="match status" value="1"/>
</dbReference>
<dbReference type="GO" id="GO:0051879">
    <property type="term" value="F:Hsp90 protein binding"/>
    <property type="evidence" value="ECO:0007669"/>
    <property type="project" value="TreeGrafter"/>
</dbReference>
<dbReference type="Proteomes" id="UP000799444">
    <property type="component" value="Unassembled WGS sequence"/>
</dbReference>
<evidence type="ECO:0000259" key="3">
    <source>
        <dbReference type="Pfam" id="PF10193"/>
    </source>
</evidence>
<dbReference type="PANTHER" id="PTHR15830:SF10">
    <property type="entry name" value="TELOMERE LENGTH REGULATION PROTEIN TEL2 HOMOLOG"/>
    <property type="match status" value="1"/>
</dbReference>
<dbReference type="FunFam" id="1.25.40.720:FF:000007">
    <property type="entry name" value="WGS project CABT00000000 data, contig 2.6"/>
    <property type="match status" value="1"/>
</dbReference>
<dbReference type="InterPro" id="IPR038528">
    <property type="entry name" value="TEL2_C_sf"/>
</dbReference>
<sequence length="959" mass="105793">MDDLLTPVSTTTVKHSKKAPTLVEDLPSNRQNRIDEGILTSLDSISQALAAQPSADTVWTILKLLADGPSKDTLNLVTPGSIQAQIVDILVSRTIPDFWKLQKEQKKFKALLAKCLRNGNGLGALMSRLRPLIADARQQKPPDQTRDAATSIEDILDVLQEILIGDETSTTILNDIQSYASNLVQQRLMWKEYVSQVASGKLVALIAEAEDVLKTKNSPRKPCWLGSGNEFGSWLGRNIALLVKTNTGADGMIPAVSEIMGRSLNLGYTDRLVASMASSMINGGYFPALSGILIKLKAHEQRKYLNAMLAFLASRYLTTIVESQDDAPLPTSPTISGAASLLLCLLGGNEILKDHLVSNLTQSNTAALDDSLSLRRSAIAALAEDHDKLHDLLEKSIKLFGDSFYIKHTPILQQEALAQALTITCGYVHRSQPMFLTMMAKSSYHVSGMSNRIGASSPRARLLGMVVGTAISRIVDKPELQLKFNLEDNEGFEAKWYQRLTTVKDDIGNIDDLKQQQHQIPLLMRKKPRQPSITQAPTRSITEIQGPRVVEILDESSDEDEDLVSYPKLDSDPEDSDDDPTLVNRNKPTAPVYIRDLLSGLRDNEDYDRHQLALSTASSLIRRKANFGSEVTDHLEGLATVLAGLQDSFELPEFHEQRQQALVAVLLTKPAAMAQWFARSFFSGDYSLMQRTAMLTTLGLAARELAGLKDSSTDNLIPSSPSFPSKELPPHLHKLYASETNSNPVARITSGLTKELLSPMAAQAADTLTGPSILKVRTFSSRMEVEKRRSKPIPNALAQIVADNFFFPLTGRWWIATRSASSDSIYTSQHLLPAFLQTLALLLHASGPNTLALPQMTRELWELLLSVRGIAAQDKGVLSALLFAFLMLLETNENKERLVNEQGKELLETQEWVRMVFEHLGAGSDEDEKVRVLAAGVVVRCQEVVEKYQRRLAGAMMDY</sequence>
<dbReference type="Pfam" id="PF10193">
    <property type="entry name" value="Telomere_reg-2"/>
    <property type="match status" value="1"/>
</dbReference>